<reference evidence="1 2" key="1">
    <citation type="submission" date="2015-07" db="EMBL/GenBank/DDBJ databases">
        <title>High-quality genome of monoxenous trypanosomatid Leptomonas pyrrhocoris.</title>
        <authorList>
            <person name="Flegontov P."/>
            <person name="Butenko A."/>
            <person name="Firsov S."/>
            <person name="Vlcek C."/>
            <person name="Logacheva M.D."/>
            <person name="Field M."/>
            <person name="Filatov D."/>
            <person name="Flegontova O."/>
            <person name="Gerasimov E."/>
            <person name="Jackson A.P."/>
            <person name="Kelly S."/>
            <person name="Opperdoes F."/>
            <person name="O'Reilly A."/>
            <person name="Votypka J."/>
            <person name="Yurchenko V."/>
            <person name="Lukes J."/>
        </authorList>
    </citation>
    <scope>NUCLEOTIDE SEQUENCE [LARGE SCALE GENOMIC DNA]</scope>
    <source>
        <strain evidence="1">H10</strain>
    </source>
</reference>
<dbReference type="EMBL" id="LGTL01000023">
    <property type="protein sequence ID" value="KPA75653.1"/>
    <property type="molecule type" value="Genomic_DNA"/>
</dbReference>
<dbReference type="OMA" id="ACWGSPL"/>
<dbReference type="GeneID" id="26908506"/>
<dbReference type="Proteomes" id="UP000037923">
    <property type="component" value="Unassembled WGS sequence"/>
</dbReference>
<dbReference type="RefSeq" id="XP_015654092.1">
    <property type="nucleotide sequence ID" value="XM_015807143.1"/>
</dbReference>
<dbReference type="SUPFAM" id="SSF53474">
    <property type="entry name" value="alpha/beta-Hydrolases"/>
    <property type="match status" value="1"/>
</dbReference>
<sequence>MSNRLDAFIKSIIFPRPRESSYDTTSHPHELVHIPLVDPATQAENGSFTCGYLFTQPKATHVLLYAHPNAIDIGMSYKELRHVAREACVNVLLFEYSGYGLSSTPITESSIHQDTLSAYLFVRRHLHIAANRIILCGRSIGASPVAFLAAALPPSEKPCLLILQCPFTALSECINEFSQNAVSIANFLGYNWFRTIDVIAAVECPVALHHGTHDTVVRIAHSEKLQQARDTASKPRVTYLYREDGKGHNNLSSAMLVRILAERVESEQAASLNLRIPKVLLANPPIYDQFFCDESGEPYAFLDEAIANWSSNFSLHRCAAPLDRLYSVLTASVCAFTMQCARSWQIYCGLVKRNACGDAVEERYSKEEFLRRCLACWGSPLGIHISVERFHRTQEIRLFGFATCRDALLDAPAFYSMQCTEPLLSVLEIAISPSLLSCMRRCLSTAPGMLDGDRIPCFVQCDAVEAIQLECERAVGFLAPEDRHRICALMKDFATNCETTISTKARERLLLTPAKYLGPGAESFEEIREWLRPWTSARATAIHALAQEVPWDDYLLRGRSLACRHTLNENMSWAECNRAMEESRVVLDIHCFFQELSTQCVRPSYCRPCNEAASE</sequence>
<protein>
    <submittedName>
        <fullName evidence="1">Serine peptidase putativeserine peptidase Clan SC Family S9D</fullName>
    </submittedName>
</protein>
<dbReference type="PANTHER" id="PTHR12277">
    <property type="entry name" value="ALPHA/BETA HYDROLASE DOMAIN-CONTAINING PROTEIN"/>
    <property type="match status" value="1"/>
</dbReference>
<name>A0A0M9FTE5_LEPPY</name>
<evidence type="ECO:0000313" key="1">
    <source>
        <dbReference type="EMBL" id="KPA75653.1"/>
    </source>
</evidence>
<comment type="caution">
    <text evidence="1">The sequence shown here is derived from an EMBL/GenBank/DDBJ whole genome shotgun (WGS) entry which is preliminary data.</text>
</comment>
<keyword evidence="2" id="KW-1185">Reference proteome</keyword>
<organism evidence="1 2">
    <name type="scientific">Leptomonas pyrrhocoris</name>
    <name type="common">Firebug parasite</name>
    <dbReference type="NCBI Taxonomy" id="157538"/>
    <lineage>
        <taxon>Eukaryota</taxon>
        <taxon>Discoba</taxon>
        <taxon>Euglenozoa</taxon>
        <taxon>Kinetoplastea</taxon>
        <taxon>Metakinetoplastina</taxon>
        <taxon>Trypanosomatida</taxon>
        <taxon>Trypanosomatidae</taxon>
        <taxon>Leishmaniinae</taxon>
        <taxon>Leptomonas</taxon>
    </lineage>
</organism>
<dbReference type="PANTHER" id="PTHR12277:SF81">
    <property type="entry name" value="PROTEIN ABHD13"/>
    <property type="match status" value="1"/>
</dbReference>
<dbReference type="Gene3D" id="3.40.50.1820">
    <property type="entry name" value="alpha/beta hydrolase"/>
    <property type="match status" value="1"/>
</dbReference>
<proteinExistence type="predicted"/>
<dbReference type="InterPro" id="IPR029058">
    <property type="entry name" value="AB_hydrolase_fold"/>
</dbReference>
<dbReference type="AlphaFoldDB" id="A0A0M9FTE5"/>
<dbReference type="VEuPathDB" id="TriTrypDB:LpyrH10_23_0060"/>
<evidence type="ECO:0000313" key="2">
    <source>
        <dbReference type="Proteomes" id="UP000037923"/>
    </source>
</evidence>
<dbReference type="PROSITE" id="PS50890">
    <property type="entry name" value="PUA"/>
    <property type="match status" value="1"/>
</dbReference>
<dbReference type="OrthoDB" id="446723at2759"/>
<gene>
    <name evidence="1" type="ORF">ABB37_08221</name>
</gene>
<accession>A0A0M9FTE5</accession>